<feature type="chain" id="PRO_5041522637" evidence="1">
    <location>
        <begin position="24"/>
        <end position="181"/>
    </location>
</feature>
<reference evidence="3" key="2">
    <citation type="journal article" date="2023" name="Microorganisms">
        <title>Comparative Genomic Analysis of ST131 Subclade C2 of ESBL-Producing E. coli Isolates from Patients with Recurrent and Sporadic Urinary Tract Infections.</title>
        <authorList>
            <person name="Jaen-Luchoro D."/>
            <person name="Kahnamouei A."/>
            <person name="Yazdanshenas S."/>
            <person name="Lindblom A."/>
            <person name="Samuelsson E."/>
            <person name="Ahren C."/>
            <person name="Karami N."/>
        </authorList>
    </citation>
    <scope>NUCLEOTIDE SEQUENCE</scope>
    <source>
        <strain evidence="3">S7</strain>
    </source>
</reference>
<evidence type="ECO:0000313" key="3">
    <source>
        <dbReference type="EMBL" id="WLM95709.1"/>
    </source>
</evidence>
<reference evidence="2" key="1">
    <citation type="submission" date="2015-04" db="EMBL/GenBank/DDBJ databases">
        <authorList>
            <person name="Zhang W."/>
            <person name="Xiong Y."/>
        </authorList>
    </citation>
    <scope>NUCLEOTIDE SEQUENCE</scope>
    <source>
        <strain evidence="2">DA07</strain>
    </source>
</reference>
<dbReference type="EMBL" id="CP107128">
    <property type="protein sequence ID" value="WLM95709.1"/>
    <property type="molecule type" value="Genomic_DNA"/>
</dbReference>
<dbReference type="EMBL" id="KR338832">
    <property type="protein sequence ID" value="AKN63266.1"/>
    <property type="molecule type" value="Genomic_DNA"/>
</dbReference>
<organism evidence="2">
    <name type="scientific">Escherichia coli</name>
    <dbReference type="NCBI Taxonomy" id="562"/>
    <lineage>
        <taxon>Bacteria</taxon>
        <taxon>Pseudomonadati</taxon>
        <taxon>Pseudomonadota</taxon>
        <taxon>Gammaproteobacteria</taxon>
        <taxon>Enterobacterales</taxon>
        <taxon>Enterobacteriaceae</taxon>
        <taxon>Escherichia</taxon>
    </lineage>
</organism>
<accession>A0A0H4BKR3</accession>
<dbReference type="RefSeq" id="WP_000696050.1">
    <property type="nucleotide sequence ID" value="NZ_BFJD01000004.1"/>
</dbReference>
<keyword evidence="1" id="KW-0732">Signal</keyword>
<dbReference type="PATRIC" id="fig|562.7266.peg.4109"/>
<evidence type="ECO:0000313" key="2">
    <source>
        <dbReference type="EMBL" id="AKN63266.1"/>
    </source>
</evidence>
<dbReference type="Proteomes" id="UP001180189">
    <property type="component" value="Chromosome"/>
</dbReference>
<gene>
    <name evidence="2" type="primary">afaE</name>
    <name evidence="3" type="ORF">OGM49_24315</name>
</gene>
<name>A0A0H4BKR3_ECOLX</name>
<protein>
    <submittedName>
        <fullName evidence="2">AfaE</fullName>
    </submittedName>
    <submittedName>
        <fullName evidence="3">Dr family adhesin structural subunit</fullName>
    </submittedName>
</protein>
<proteinExistence type="predicted"/>
<sequence length="181" mass="19081">MKIKYTMKMAAVASVMVAGIATANDNVLNGVGGADGIRLGTATASGTITNMESCTVNLTIATPDAKMNRAGMQENREITKFKVASNDCPTDTYAVWFKEIDNVGNGIAQGKVNTNRFYLRMASTNGTESQKDISVGNKTGKGLSGKLANGAFEGKITLAQDTTGVPVDVYTYNLMAAVYSQ</sequence>
<evidence type="ECO:0000256" key="1">
    <source>
        <dbReference type="SAM" id="SignalP"/>
    </source>
</evidence>
<feature type="signal peptide" evidence="1">
    <location>
        <begin position="1"/>
        <end position="23"/>
    </location>
</feature>
<dbReference type="AlphaFoldDB" id="A0A0H4BKR3"/>